<accession>Q2GF49</accession>
<evidence type="ECO:0000313" key="2">
    <source>
        <dbReference type="EMBL" id="ABD44494.1"/>
    </source>
</evidence>
<dbReference type="EMBL" id="CP000236">
    <property type="protein sequence ID" value="ABD44494.1"/>
    <property type="molecule type" value="Genomic_DNA"/>
</dbReference>
<protein>
    <submittedName>
        <fullName evidence="2">Uncharacterized protein</fullName>
    </submittedName>
</protein>
<dbReference type="AlphaFoldDB" id="Q2GF49"/>
<keyword evidence="3" id="KW-1185">Reference proteome</keyword>
<feature type="transmembrane region" description="Helical" evidence="1">
    <location>
        <begin position="12"/>
        <end position="36"/>
    </location>
</feature>
<evidence type="ECO:0000313" key="3">
    <source>
        <dbReference type="Proteomes" id="UP000008320"/>
    </source>
</evidence>
<keyword evidence="1" id="KW-0812">Transmembrane</keyword>
<organism evidence="2 3">
    <name type="scientific">Ehrlichia chaffeensis (strain ATCC CRL-10679 / Arkansas)</name>
    <dbReference type="NCBI Taxonomy" id="205920"/>
    <lineage>
        <taxon>Bacteria</taxon>
        <taxon>Pseudomonadati</taxon>
        <taxon>Pseudomonadota</taxon>
        <taxon>Alphaproteobacteria</taxon>
        <taxon>Rickettsiales</taxon>
        <taxon>Anaplasmataceae</taxon>
        <taxon>Ehrlichia</taxon>
    </lineage>
</organism>
<dbReference type="STRING" id="205920.ECH_1150"/>
<evidence type="ECO:0000256" key="1">
    <source>
        <dbReference type="SAM" id="Phobius"/>
    </source>
</evidence>
<proteinExistence type="predicted"/>
<dbReference type="Proteomes" id="UP000008320">
    <property type="component" value="Chromosome"/>
</dbReference>
<name>Q2GF49_EHRCR</name>
<reference evidence="2 3" key="1">
    <citation type="journal article" date="2006" name="PLoS Genet.">
        <title>Comparative genomics of emerging human ehrlichiosis agents.</title>
        <authorList>
            <person name="Dunning Hotopp J.C."/>
            <person name="Lin M."/>
            <person name="Madupu R."/>
            <person name="Crabtree J."/>
            <person name="Angiuoli S.V."/>
            <person name="Eisen J.A."/>
            <person name="Seshadri R."/>
            <person name="Ren Q."/>
            <person name="Wu M."/>
            <person name="Utterback T.R."/>
            <person name="Smith S."/>
            <person name="Lewis M."/>
            <person name="Khouri H."/>
            <person name="Zhang C."/>
            <person name="Niu H."/>
            <person name="Lin Q."/>
            <person name="Ohashi N."/>
            <person name="Zhi N."/>
            <person name="Nelson W."/>
            <person name="Brinkac L.M."/>
            <person name="Dodson R.J."/>
            <person name="Rosovitz M.J."/>
            <person name="Sundaram J."/>
            <person name="Daugherty S.C."/>
            <person name="Davidsen T."/>
            <person name="Durkin A.S."/>
            <person name="Gwinn M."/>
            <person name="Haft D.H."/>
            <person name="Selengut J.D."/>
            <person name="Sullivan S.A."/>
            <person name="Zafar N."/>
            <person name="Zhou L."/>
            <person name="Benahmed F."/>
            <person name="Forberger H."/>
            <person name="Halpin R."/>
            <person name="Mulligan S."/>
            <person name="Robinson J."/>
            <person name="White O."/>
            <person name="Rikihisa Y."/>
            <person name="Tettelin H."/>
        </authorList>
    </citation>
    <scope>NUCLEOTIDE SEQUENCE [LARGE SCALE GENOMIC DNA]</scope>
    <source>
        <strain evidence="3">ATCC CRL-10679 / Arkansas</strain>
    </source>
</reference>
<sequence>MYPWIKSSVCPIQIINLVLFVLLLYFVDAFLIKWLWYEILFLL</sequence>
<gene>
    <name evidence="2" type="ordered locus">ECH_1150</name>
</gene>
<keyword evidence="1" id="KW-0472">Membrane</keyword>
<keyword evidence="1" id="KW-1133">Transmembrane helix</keyword>
<dbReference type="KEGG" id="ech:ECH_1150"/>
<dbReference type="HOGENOM" id="CLU_3232933_0_0_5"/>